<comment type="caution">
    <text evidence="1">The sequence shown here is derived from an EMBL/GenBank/DDBJ whole genome shotgun (WGS) entry which is preliminary data.</text>
</comment>
<dbReference type="Proteomes" id="UP000004713">
    <property type="component" value="Unassembled WGS sequence"/>
</dbReference>
<sequence length="58" mass="6652">MFICKNIVHNPIINVQKQSETSGKTSFRNWGLPGFQLATAEPATGNRRARNWKTKLYM</sequence>
<dbReference type="HOGENOM" id="CLU_2969917_0_0_10"/>
<protein>
    <submittedName>
        <fullName evidence="1">Uncharacterized protein</fullName>
    </submittedName>
</protein>
<dbReference type="AlphaFoldDB" id="B0NVU9"/>
<gene>
    <name evidence="1" type="ORF">BACSTE_03632</name>
</gene>
<reference evidence="1 2" key="1">
    <citation type="submission" date="2007-11" db="EMBL/GenBank/DDBJ databases">
        <title>Draft genome sequence of Bacteroides stercoris(ATCC 43183).</title>
        <authorList>
            <person name="Sudarsanam P."/>
            <person name="Ley R."/>
            <person name="Guruge J."/>
            <person name="Turnbaugh P.J."/>
            <person name="Mahowald M."/>
            <person name="Liep D."/>
            <person name="Gordon J."/>
        </authorList>
    </citation>
    <scope>NUCLEOTIDE SEQUENCE [LARGE SCALE GENOMIC DNA]</scope>
    <source>
        <strain evidence="1 2">ATCC 43183</strain>
    </source>
</reference>
<evidence type="ECO:0000313" key="2">
    <source>
        <dbReference type="Proteomes" id="UP000004713"/>
    </source>
</evidence>
<evidence type="ECO:0000313" key="1">
    <source>
        <dbReference type="EMBL" id="EDS13451.1"/>
    </source>
</evidence>
<organism evidence="1 2">
    <name type="scientific">Bacteroides stercoris ATCC 43183</name>
    <dbReference type="NCBI Taxonomy" id="449673"/>
    <lineage>
        <taxon>Bacteria</taxon>
        <taxon>Pseudomonadati</taxon>
        <taxon>Bacteroidota</taxon>
        <taxon>Bacteroidia</taxon>
        <taxon>Bacteroidales</taxon>
        <taxon>Bacteroidaceae</taxon>
        <taxon>Bacteroides</taxon>
    </lineage>
</organism>
<accession>B0NVU9</accession>
<dbReference type="EMBL" id="ABFZ02000023">
    <property type="protein sequence ID" value="EDS13451.1"/>
    <property type="molecule type" value="Genomic_DNA"/>
</dbReference>
<reference evidence="1 2" key="2">
    <citation type="submission" date="2007-11" db="EMBL/GenBank/DDBJ databases">
        <authorList>
            <person name="Fulton L."/>
            <person name="Clifton S."/>
            <person name="Fulton B."/>
            <person name="Xu J."/>
            <person name="Minx P."/>
            <person name="Pepin K.H."/>
            <person name="Johnson M."/>
            <person name="Thiruvilangam P."/>
            <person name="Bhonagiri V."/>
            <person name="Nash W.E."/>
            <person name="Mardis E.R."/>
            <person name="Wilson R.K."/>
        </authorList>
    </citation>
    <scope>NUCLEOTIDE SEQUENCE [LARGE SCALE GENOMIC DNA]</scope>
    <source>
        <strain evidence="1 2">ATCC 43183</strain>
    </source>
</reference>
<proteinExistence type="predicted"/>
<name>B0NVU9_BACSE</name>